<dbReference type="Proteomes" id="UP000516656">
    <property type="component" value="Chromosome 1"/>
</dbReference>
<evidence type="ECO:0000313" key="2">
    <source>
        <dbReference type="Proteomes" id="UP000516656"/>
    </source>
</evidence>
<sequence length="148" mass="17247">MDKSTIEIVREVAEKFKVELREKNVNDYVLISHTNLKSIRKILSSLGYTVALHQTKPTNRYIHKGFSEALYEELQNQSKSLHSKNMMSLNTEYVNSKIVNQIKAQNFSNENELVYLTDISFSSRKLSQFLTKNGFTKTDPKNKKQKFH</sequence>
<proteinExistence type="predicted"/>
<reference evidence="1 2" key="1">
    <citation type="submission" date="2020-09" db="EMBL/GenBank/DDBJ databases">
        <title>Complete, closed and curated genome sequences of Photobacterium damselae subsp. piscicida isolates from Australia indicate localised evolution and additional plasmid-borne pathogenicity mechanisms.</title>
        <authorList>
            <person name="Baseggio L."/>
            <person name="Silayeva O."/>
            <person name="Buller N."/>
            <person name="Landos M."/>
            <person name="Engelstaedter J."/>
            <person name="Barnes A.C."/>
        </authorList>
    </citation>
    <scope>NUCLEOTIDE SEQUENCE [LARGE SCALE GENOMIC DNA]</scope>
    <source>
        <strain evidence="1 2">AS-16-0540-1</strain>
    </source>
</reference>
<organism evidence="1 2">
    <name type="scientific">Photobacterium damsela subsp. piscicida</name>
    <name type="common">Pasteurella piscicida</name>
    <dbReference type="NCBI Taxonomy" id="38294"/>
    <lineage>
        <taxon>Bacteria</taxon>
        <taxon>Pseudomonadati</taxon>
        <taxon>Pseudomonadota</taxon>
        <taxon>Gammaproteobacteria</taxon>
        <taxon>Vibrionales</taxon>
        <taxon>Vibrionaceae</taxon>
        <taxon>Photobacterium</taxon>
    </lineage>
</organism>
<protein>
    <submittedName>
        <fullName evidence="1">Uncharacterized protein</fullName>
    </submittedName>
</protein>
<evidence type="ECO:0000313" key="1">
    <source>
        <dbReference type="EMBL" id="QOD55581.1"/>
    </source>
</evidence>
<gene>
    <name evidence="1" type="ORF">IC627_09515</name>
</gene>
<dbReference type="EMBL" id="CP061854">
    <property type="protein sequence ID" value="QOD55581.1"/>
    <property type="molecule type" value="Genomic_DNA"/>
</dbReference>
<dbReference type="AlphaFoldDB" id="A0A7L8A112"/>
<name>A0A7L8A112_PHODP</name>
<accession>A0A7L8A112</accession>